<feature type="compositionally biased region" description="Basic and acidic residues" evidence="1">
    <location>
        <begin position="139"/>
        <end position="149"/>
    </location>
</feature>
<feature type="compositionally biased region" description="Low complexity" evidence="1">
    <location>
        <begin position="8"/>
        <end position="17"/>
    </location>
</feature>
<name>A0ABR1UW51_9PEZI</name>
<evidence type="ECO:0000313" key="2">
    <source>
        <dbReference type="EMBL" id="KAK8063174.1"/>
    </source>
</evidence>
<feature type="compositionally biased region" description="Polar residues" evidence="1">
    <location>
        <begin position="64"/>
        <end position="98"/>
    </location>
</feature>
<gene>
    <name evidence="2" type="ORF">PG996_007826</name>
</gene>
<dbReference type="EMBL" id="JAQQWM010000005">
    <property type="protein sequence ID" value="KAK8063174.1"/>
    <property type="molecule type" value="Genomic_DNA"/>
</dbReference>
<dbReference type="Proteomes" id="UP001446871">
    <property type="component" value="Unassembled WGS sequence"/>
</dbReference>
<feature type="compositionally biased region" description="Low complexity" evidence="1">
    <location>
        <begin position="106"/>
        <end position="130"/>
    </location>
</feature>
<accession>A0ABR1UW51</accession>
<keyword evidence="3" id="KW-1185">Reference proteome</keyword>
<organism evidence="2 3">
    <name type="scientific">Apiospora saccharicola</name>
    <dbReference type="NCBI Taxonomy" id="335842"/>
    <lineage>
        <taxon>Eukaryota</taxon>
        <taxon>Fungi</taxon>
        <taxon>Dikarya</taxon>
        <taxon>Ascomycota</taxon>
        <taxon>Pezizomycotina</taxon>
        <taxon>Sordariomycetes</taxon>
        <taxon>Xylariomycetidae</taxon>
        <taxon>Amphisphaeriales</taxon>
        <taxon>Apiosporaceae</taxon>
        <taxon>Apiospora</taxon>
    </lineage>
</organism>
<comment type="caution">
    <text evidence="2">The sequence shown here is derived from an EMBL/GenBank/DDBJ whole genome shotgun (WGS) entry which is preliminary data.</text>
</comment>
<sequence length="237" mass="25430">MSKHNRNSSHGGSSSRRLPPIDYDSSDDDRLPPVARPTLEPRVSTSYSSSTAGFDYYAKDRTSRATTGSSYNTTASSYGNTRSAQDYGSGQYPASTQGYGSGQYPASTQAYGSSQYSSSAQGYGSSHYSANVQGAQELPEGRKRNDAGKGIHHHTVGLNTEFDVLPQRASDSGKKHSSSSSKRTSTHRSSRSSCKDPSSKGRRDDYSDDDESDGPAPRGYGGYSSGVHGSYQTFRAY</sequence>
<reference evidence="2 3" key="1">
    <citation type="submission" date="2023-01" db="EMBL/GenBank/DDBJ databases">
        <title>Analysis of 21 Apiospora genomes using comparative genomics revels a genus with tremendous synthesis potential of carbohydrate active enzymes and secondary metabolites.</title>
        <authorList>
            <person name="Sorensen T."/>
        </authorList>
    </citation>
    <scope>NUCLEOTIDE SEQUENCE [LARGE SCALE GENOMIC DNA]</scope>
    <source>
        <strain evidence="2 3">CBS 83171</strain>
    </source>
</reference>
<feature type="region of interest" description="Disordered" evidence="1">
    <location>
        <begin position="1"/>
        <end position="237"/>
    </location>
</feature>
<evidence type="ECO:0000313" key="3">
    <source>
        <dbReference type="Proteomes" id="UP001446871"/>
    </source>
</evidence>
<feature type="compositionally biased region" description="Basic and acidic residues" evidence="1">
    <location>
        <begin position="193"/>
        <end position="205"/>
    </location>
</feature>
<proteinExistence type="predicted"/>
<protein>
    <submittedName>
        <fullName evidence="2">Uncharacterized protein</fullName>
    </submittedName>
</protein>
<evidence type="ECO:0000256" key="1">
    <source>
        <dbReference type="SAM" id="MobiDB-lite"/>
    </source>
</evidence>
<feature type="compositionally biased region" description="Polar residues" evidence="1">
    <location>
        <begin position="43"/>
        <end position="52"/>
    </location>
</feature>